<dbReference type="PANTHER" id="PTHR33333:SF39">
    <property type="entry name" value="HIG1 DOMAIN-CONTAINING PROTEIN"/>
    <property type="match status" value="1"/>
</dbReference>
<comment type="caution">
    <text evidence="1">The sequence shown here is derived from an EMBL/GenBank/DDBJ whole genome shotgun (WGS) entry which is preliminary data.</text>
</comment>
<dbReference type="EMBL" id="JAGFBR010000004">
    <property type="protein sequence ID" value="KAH0468588.1"/>
    <property type="molecule type" value="Genomic_DNA"/>
</dbReference>
<keyword evidence="2" id="KW-1185">Reference proteome</keyword>
<dbReference type="InterPro" id="IPR039926">
    <property type="entry name" value="Egg_app_1"/>
</dbReference>
<reference evidence="1 2" key="1">
    <citation type="journal article" date="2021" name="Hortic Res">
        <title>Chromosome-scale assembly of the Dendrobium chrysotoxum genome enhances the understanding of orchid evolution.</title>
        <authorList>
            <person name="Zhang Y."/>
            <person name="Zhang G.Q."/>
            <person name="Zhang D."/>
            <person name="Liu X.D."/>
            <person name="Xu X.Y."/>
            <person name="Sun W.H."/>
            <person name="Yu X."/>
            <person name="Zhu X."/>
            <person name="Wang Z.W."/>
            <person name="Zhao X."/>
            <person name="Zhong W.Y."/>
            <person name="Chen H."/>
            <person name="Yin W.L."/>
            <person name="Huang T."/>
            <person name="Niu S.C."/>
            <person name="Liu Z.J."/>
        </authorList>
    </citation>
    <scope>NUCLEOTIDE SEQUENCE [LARGE SCALE GENOMIC DNA]</scope>
    <source>
        <strain evidence="1">Lindl</strain>
    </source>
</reference>
<evidence type="ECO:0000313" key="2">
    <source>
        <dbReference type="Proteomes" id="UP000775213"/>
    </source>
</evidence>
<protein>
    <submittedName>
        <fullName evidence="1">Uncharacterized protein</fullName>
    </submittedName>
</protein>
<accession>A0AAV7HM57</accession>
<gene>
    <name evidence="1" type="ORF">IEQ34_003621</name>
</gene>
<organism evidence="1 2">
    <name type="scientific">Dendrobium chrysotoxum</name>
    <name type="common">Orchid</name>
    <dbReference type="NCBI Taxonomy" id="161865"/>
    <lineage>
        <taxon>Eukaryota</taxon>
        <taxon>Viridiplantae</taxon>
        <taxon>Streptophyta</taxon>
        <taxon>Embryophyta</taxon>
        <taxon>Tracheophyta</taxon>
        <taxon>Spermatophyta</taxon>
        <taxon>Magnoliopsida</taxon>
        <taxon>Liliopsida</taxon>
        <taxon>Asparagales</taxon>
        <taxon>Orchidaceae</taxon>
        <taxon>Epidendroideae</taxon>
        <taxon>Malaxideae</taxon>
        <taxon>Dendrobiinae</taxon>
        <taxon>Dendrobium</taxon>
    </lineage>
</organism>
<name>A0AAV7HM57_DENCH</name>
<dbReference type="Proteomes" id="UP000775213">
    <property type="component" value="Unassembled WGS sequence"/>
</dbReference>
<dbReference type="PANTHER" id="PTHR33333">
    <property type="entry name" value="ERYTHROCYTE MEMBRANE PROTEIN 1-LIKE"/>
    <property type="match status" value="1"/>
</dbReference>
<dbReference type="AlphaFoldDB" id="A0AAV7HM57"/>
<sequence>MEKNTEEKEEFSCSDEISSLLKLAALGAFVWGVSRCFSSSSNEKMMRAPGRPNEYIRRDDFVSNPKDYFSELRKKLFIKHWNPLMILELNDLGLSFYIHKLLLLLLKLSTIHRYVEQKHSCIRCLDQFENIETYRACHQAKFSFPANIRHWILQSLGVKWRNYKTSLKERATRNIKNVKKKKQMCPHEMSQAHACEMLAEERLMLEDRNLEANEKVFKAIIRLEHPWRVRTQGFGISHMIVFCDEVCN</sequence>
<proteinExistence type="predicted"/>
<evidence type="ECO:0000313" key="1">
    <source>
        <dbReference type="EMBL" id="KAH0468588.1"/>
    </source>
</evidence>